<dbReference type="Proteomes" id="UP001567538">
    <property type="component" value="Unassembled WGS sequence"/>
</dbReference>
<evidence type="ECO:0000313" key="2">
    <source>
        <dbReference type="Proteomes" id="UP001567538"/>
    </source>
</evidence>
<evidence type="ECO:0000313" key="1">
    <source>
        <dbReference type="EMBL" id="KAL1538561.1"/>
    </source>
</evidence>
<organism evidence="1 2">
    <name type="scientific">Salvia divinorum</name>
    <name type="common">Maria pastora</name>
    <name type="synonym">Diviner's sage</name>
    <dbReference type="NCBI Taxonomy" id="28513"/>
    <lineage>
        <taxon>Eukaryota</taxon>
        <taxon>Viridiplantae</taxon>
        <taxon>Streptophyta</taxon>
        <taxon>Embryophyta</taxon>
        <taxon>Tracheophyta</taxon>
        <taxon>Spermatophyta</taxon>
        <taxon>Magnoliopsida</taxon>
        <taxon>eudicotyledons</taxon>
        <taxon>Gunneridae</taxon>
        <taxon>Pentapetalae</taxon>
        <taxon>asterids</taxon>
        <taxon>lamiids</taxon>
        <taxon>Lamiales</taxon>
        <taxon>Lamiaceae</taxon>
        <taxon>Nepetoideae</taxon>
        <taxon>Mentheae</taxon>
        <taxon>Salviinae</taxon>
        <taxon>Salvia</taxon>
        <taxon>Salvia subgen. Calosphace</taxon>
    </lineage>
</organism>
<sequence>MDDRNLTPHHRTATPERVACTGKSCESCAARAIGDCVALCCCPCAVVNCFVLAFVRLPWAVARRRLRRSRRRVEVEEERKSDTLDEGMLEVVAAEAAGEGAEECVSAEELWFELAEIGHLGFGRVSSAGINFYKKGN</sequence>
<proteinExistence type="predicted"/>
<reference evidence="1 2" key="1">
    <citation type="submission" date="2024-06" db="EMBL/GenBank/DDBJ databases">
        <title>A chromosome level genome sequence of Diviner's sage (Salvia divinorum).</title>
        <authorList>
            <person name="Ford S.A."/>
            <person name="Ro D.-K."/>
            <person name="Ness R.W."/>
            <person name="Phillips M.A."/>
        </authorList>
    </citation>
    <scope>NUCLEOTIDE SEQUENCE [LARGE SCALE GENOMIC DNA]</scope>
    <source>
        <strain evidence="1">SAF-2024a</strain>
        <tissue evidence="1">Leaf</tissue>
    </source>
</reference>
<dbReference type="AlphaFoldDB" id="A0ABD1G3A3"/>
<protein>
    <submittedName>
        <fullName evidence="1">Uncharacterized protein</fullName>
    </submittedName>
</protein>
<accession>A0ABD1G3A3</accession>
<name>A0ABD1G3A3_SALDI</name>
<keyword evidence="2" id="KW-1185">Reference proteome</keyword>
<gene>
    <name evidence="1" type="ORF">AAHA92_27291</name>
</gene>
<dbReference type="EMBL" id="JBEAFC010000010">
    <property type="protein sequence ID" value="KAL1538561.1"/>
    <property type="molecule type" value="Genomic_DNA"/>
</dbReference>
<dbReference type="PANTHER" id="PTHR33264:SF6">
    <property type="entry name" value="OS01G0638800 PROTEIN"/>
    <property type="match status" value="1"/>
</dbReference>
<comment type="caution">
    <text evidence="1">The sequence shown here is derived from an EMBL/GenBank/DDBJ whole genome shotgun (WGS) entry which is preliminary data.</text>
</comment>
<dbReference type="PANTHER" id="PTHR33264">
    <property type="entry name" value="EXPRESSED PROTEIN"/>
    <property type="match status" value="1"/>
</dbReference>